<proteinExistence type="predicted"/>
<name>A0AAW0CIW7_9AGAR</name>
<protein>
    <recommendedName>
        <fullName evidence="3">F-box domain-containing protein</fullName>
    </recommendedName>
</protein>
<dbReference type="Proteomes" id="UP001383192">
    <property type="component" value="Unassembled WGS sequence"/>
</dbReference>
<evidence type="ECO:0000313" key="1">
    <source>
        <dbReference type="EMBL" id="KAK7038887.1"/>
    </source>
</evidence>
<gene>
    <name evidence="1" type="ORF">VNI00_010521</name>
</gene>
<evidence type="ECO:0000313" key="2">
    <source>
        <dbReference type="Proteomes" id="UP001383192"/>
    </source>
</evidence>
<dbReference type="AlphaFoldDB" id="A0AAW0CIW7"/>
<comment type="caution">
    <text evidence="1">The sequence shown here is derived from an EMBL/GenBank/DDBJ whole genome shotgun (WGS) entry which is preliminary data.</text>
</comment>
<organism evidence="1 2">
    <name type="scientific">Paramarasmius palmivorus</name>
    <dbReference type="NCBI Taxonomy" id="297713"/>
    <lineage>
        <taxon>Eukaryota</taxon>
        <taxon>Fungi</taxon>
        <taxon>Dikarya</taxon>
        <taxon>Basidiomycota</taxon>
        <taxon>Agaricomycotina</taxon>
        <taxon>Agaricomycetes</taxon>
        <taxon>Agaricomycetidae</taxon>
        <taxon>Agaricales</taxon>
        <taxon>Marasmiineae</taxon>
        <taxon>Marasmiaceae</taxon>
        <taxon>Paramarasmius</taxon>
    </lineage>
</organism>
<dbReference type="EMBL" id="JAYKXP010000042">
    <property type="protein sequence ID" value="KAK7038887.1"/>
    <property type="molecule type" value="Genomic_DNA"/>
</dbReference>
<accession>A0AAW0CIW7</accession>
<reference evidence="1 2" key="1">
    <citation type="submission" date="2024-01" db="EMBL/GenBank/DDBJ databases">
        <title>A draft genome for a cacao thread blight-causing isolate of Paramarasmius palmivorus.</title>
        <authorList>
            <person name="Baruah I.K."/>
            <person name="Bukari Y."/>
            <person name="Amoako-Attah I."/>
            <person name="Meinhardt L.W."/>
            <person name="Bailey B.A."/>
            <person name="Cohen S.P."/>
        </authorList>
    </citation>
    <scope>NUCLEOTIDE SEQUENCE [LARGE SCALE GENOMIC DNA]</scope>
    <source>
        <strain evidence="1 2">GH-12</strain>
    </source>
</reference>
<keyword evidence="2" id="KW-1185">Reference proteome</keyword>
<sequence length="381" mass="43881">METLADLHISTLKNLESLPDYLCYYVRHLSLDFRCRKSLFDLVAYVLPRLRHLTSLAMRDLRYPVGESRRLEFQQSWDAFLPCFDVAGTTSLKCLILDGVDFRGLYSFHHFLSKTRFRHLDELFIRDTRLIQSCWGNAYQEIGEQYPWDYRSSSLRTLTILRSWGSIYSALCDQRCPFDVTWICKLQFITSSSVQQPFHGLVLPKPSNVFKSLTHLETRGNEIIFDPALGPALPVLTHYYVKLSLYMDWELDERAVFPPFLAIHDAAPNLQCVILDVQDIPRGLAASGNKLNEIIVNAPLPLYIRFVVLVAKWTVDQVREALQMATQRRALEVVCAGAPTAFKMSHTNLDILQWIYDRSLEDVGVYFAFRRACAHETDSAV</sequence>
<evidence type="ECO:0008006" key="3">
    <source>
        <dbReference type="Google" id="ProtNLM"/>
    </source>
</evidence>